<accession>A0A9P1I455</accession>
<evidence type="ECO:0000313" key="9">
    <source>
        <dbReference type="EMBL" id="CAI5437926.1"/>
    </source>
</evidence>
<dbReference type="InterPro" id="IPR001305">
    <property type="entry name" value="HSP_DnaJ_Cys-rich_dom"/>
</dbReference>
<keyword evidence="4 5" id="KW-0862">Zinc</keyword>
<dbReference type="CDD" id="cd10719">
    <property type="entry name" value="DnaJ_zf"/>
    <property type="match status" value="1"/>
</dbReference>
<dbReference type="GO" id="GO:0051082">
    <property type="term" value="F:unfolded protein binding"/>
    <property type="evidence" value="ECO:0007669"/>
    <property type="project" value="InterPro"/>
</dbReference>
<evidence type="ECO:0000256" key="5">
    <source>
        <dbReference type="PROSITE-ProRule" id="PRU00546"/>
    </source>
</evidence>
<evidence type="ECO:0000256" key="6">
    <source>
        <dbReference type="SAM" id="MobiDB-lite"/>
    </source>
</evidence>
<evidence type="ECO:0000256" key="3">
    <source>
        <dbReference type="ARBA" id="ARBA00022771"/>
    </source>
</evidence>
<dbReference type="InterPro" id="IPR002939">
    <property type="entry name" value="DnaJ_C"/>
</dbReference>
<dbReference type="Pfam" id="PF00226">
    <property type="entry name" value="DnaJ"/>
    <property type="match status" value="1"/>
</dbReference>
<dbReference type="Gene3D" id="2.10.230.10">
    <property type="entry name" value="Heat shock protein DnaJ, cysteine-rich domain"/>
    <property type="match status" value="1"/>
</dbReference>
<dbReference type="InterPro" id="IPR008971">
    <property type="entry name" value="HSP40/DnaJ_pept-bd"/>
</dbReference>
<reference evidence="9" key="1">
    <citation type="submission" date="2022-11" db="EMBL/GenBank/DDBJ databases">
        <authorList>
            <person name="Kikuchi T."/>
        </authorList>
    </citation>
    <scope>NUCLEOTIDE SEQUENCE</scope>
    <source>
        <strain evidence="9">PS1010</strain>
    </source>
</reference>
<dbReference type="CDD" id="cd10747">
    <property type="entry name" value="DnaJ_C"/>
    <property type="match status" value="1"/>
</dbReference>
<feature type="region of interest" description="Disordered" evidence="6">
    <location>
        <begin position="345"/>
        <end position="375"/>
    </location>
</feature>
<dbReference type="PROSITE" id="PS51188">
    <property type="entry name" value="ZF_CR"/>
    <property type="match status" value="1"/>
</dbReference>
<evidence type="ECO:0000313" key="10">
    <source>
        <dbReference type="Proteomes" id="UP001152747"/>
    </source>
</evidence>
<dbReference type="InterPro" id="IPR001623">
    <property type="entry name" value="DnaJ_domain"/>
</dbReference>
<dbReference type="InterPro" id="IPR018253">
    <property type="entry name" value="DnaJ_domain_CS"/>
</dbReference>
<keyword evidence="3 5" id="KW-0863">Zinc-finger</keyword>
<dbReference type="GO" id="GO:0030544">
    <property type="term" value="F:Hsp70 protein binding"/>
    <property type="evidence" value="ECO:0007669"/>
    <property type="project" value="InterPro"/>
</dbReference>
<dbReference type="InterPro" id="IPR036410">
    <property type="entry name" value="HSP_DnaJ_Cys-rich_dom_sf"/>
</dbReference>
<dbReference type="OrthoDB" id="550424at2759"/>
<dbReference type="PRINTS" id="PR00625">
    <property type="entry name" value="JDOMAIN"/>
</dbReference>
<comment type="caution">
    <text evidence="9">The sequence shown here is derived from an EMBL/GenBank/DDBJ whole genome shotgun (WGS) entry which is preliminary data.</text>
</comment>
<dbReference type="SUPFAM" id="SSF57938">
    <property type="entry name" value="DnaJ/Hsp40 cysteine-rich domain"/>
    <property type="match status" value="1"/>
</dbReference>
<dbReference type="PROSITE" id="PS00636">
    <property type="entry name" value="DNAJ_1"/>
    <property type="match status" value="1"/>
</dbReference>
<evidence type="ECO:0000256" key="4">
    <source>
        <dbReference type="ARBA" id="ARBA00022833"/>
    </source>
</evidence>
<dbReference type="InterPro" id="IPR044713">
    <property type="entry name" value="DNJA1/2-like"/>
</dbReference>
<dbReference type="Pfam" id="PF00684">
    <property type="entry name" value="DnaJ_CXXCXGXG"/>
    <property type="match status" value="1"/>
</dbReference>
<keyword evidence="10" id="KW-1185">Reference proteome</keyword>
<evidence type="ECO:0000259" key="7">
    <source>
        <dbReference type="PROSITE" id="PS50076"/>
    </source>
</evidence>
<sequence length="375" mass="41256">MVKDTKYYDILGTKNPEGAEQFKQISQAYEVLSDEGKRKIYDQGGEEALQGGGGGGGEGFHNPFDMFDMFFGGGGRRGRGGERRVKPTVHQMRVPMTSLYTGTTKKLKISRTVKCKICEGRGGAEGAAKECKTCDGRGVVIRTVRMGPMVQQMQSHCPSCEGEGSVIPEKDICKGCRGKKMVKDEEIIEIHIKPGTKDGEKISFEEKGDEVIGISKAGDVIIVIDEIEHQTFTRMGDNLCVIHEISVADALCGFVRVIQTLDNRPIYYRVLPGEVIAHGSKKVIHGEGMPMHRHPSDKGDLIIEFKVDFPSKLSPDVCRKIADLLPGKSEEIIDDEADEVELTALDPNASRRQRGMHGGHEDGHPGQQNVQCQQF</sequence>
<feature type="compositionally biased region" description="Polar residues" evidence="6">
    <location>
        <begin position="366"/>
        <end position="375"/>
    </location>
</feature>
<dbReference type="GO" id="GO:0006457">
    <property type="term" value="P:protein folding"/>
    <property type="evidence" value="ECO:0007669"/>
    <property type="project" value="InterPro"/>
</dbReference>
<evidence type="ECO:0000259" key="8">
    <source>
        <dbReference type="PROSITE" id="PS51188"/>
    </source>
</evidence>
<feature type="zinc finger region" description="CR-type" evidence="5">
    <location>
        <begin position="102"/>
        <end position="185"/>
    </location>
</feature>
<dbReference type="PANTHER" id="PTHR43888">
    <property type="entry name" value="DNAJ-LIKE-2, ISOFORM A-RELATED"/>
    <property type="match status" value="1"/>
</dbReference>
<keyword evidence="2" id="KW-0677">Repeat</keyword>
<dbReference type="SUPFAM" id="SSF46565">
    <property type="entry name" value="Chaperone J-domain"/>
    <property type="match status" value="1"/>
</dbReference>
<protein>
    <submittedName>
        <fullName evidence="9">Uncharacterized protein</fullName>
    </submittedName>
</protein>
<dbReference type="GO" id="GO:0008270">
    <property type="term" value="F:zinc ion binding"/>
    <property type="evidence" value="ECO:0007669"/>
    <property type="project" value="UniProtKB-KW"/>
</dbReference>
<dbReference type="PROSITE" id="PS50076">
    <property type="entry name" value="DNAJ_2"/>
    <property type="match status" value="1"/>
</dbReference>
<dbReference type="AlphaFoldDB" id="A0A9P1I455"/>
<dbReference type="SUPFAM" id="SSF49493">
    <property type="entry name" value="HSP40/DnaJ peptide-binding domain"/>
    <property type="match status" value="2"/>
</dbReference>
<proteinExistence type="predicted"/>
<feature type="domain" description="CR-type" evidence="8">
    <location>
        <begin position="102"/>
        <end position="185"/>
    </location>
</feature>
<dbReference type="InterPro" id="IPR036869">
    <property type="entry name" value="J_dom_sf"/>
</dbReference>
<dbReference type="FunFam" id="2.60.260.20:FF:000003">
    <property type="entry name" value="DnaJ subfamily A member 2"/>
    <property type="match status" value="1"/>
</dbReference>
<dbReference type="CDD" id="cd06257">
    <property type="entry name" value="DnaJ"/>
    <property type="match status" value="1"/>
</dbReference>
<dbReference type="Pfam" id="PF01556">
    <property type="entry name" value="DnaJ_C"/>
    <property type="match status" value="1"/>
</dbReference>
<keyword evidence="1 5" id="KW-0479">Metal-binding</keyword>
<dbReference type="EMBL" id="CANHGI010000001">
    <property type="protein sequence ID" value="CAI5437926.1"/>
    <property type="molecule type" value="Genomic_DNA"/>
</dbReference>
<name>A0A9P1I455_9PELO</name>
<evidence type="ECO:0000256" key="1">
    <source>
        <dbReference type="ARBA" id="ARBA00022723"/>
    </source>
</evidence>
<dbReference type="Gene3D" id="2.60.260.20">
    <property type="entry name" value="Urease metallochaperone UreE, N-terminal domain"/>
    <property type="match status" value="2"/>
</dbReference>
<dbReference type="Proteomes" id="UP001152747">
    <property type="component" value="Unassembled WGS sequence"/>
</dbReference>
<gene>
    <name evidence="9" type="ORF">CAMP_LOCUS563</name>
</gene>
<organism evidence="9 10">
    <name type="scientific">Caenorhabditis angaria</name>
    <dbReference type="NCBI Taxonomy" id="860376"/>
    <lineage>
        <taxon>Eukaryota</taxon>
        <taxon>Metazoa</taxon>
        <taxon>Ecdysozoa</taxon>
        <taxon>Nematoda</taxon>
        <taxon>Chromadorea</taxon>
        <taxon>Rhabditida</taxon>
        <taxon>Rhabditina</taxon>
        <taxon>Rhabditomorpha</taxon>
        <taxon>Rhabditoidea</taxon>
        <taxon>Rhabditidae</taxon>
        <taxon>Peloderinae</taxon>
        <taxon>Caenorhabditis</taxon>
    </lineage>
</organism>
<dbReference type="Gene3D" id="1.10.287.110">
    <property type="entry name" value="DnaJ domain"/>
    <property type="match status" value="1"/>
</dbReference>
<dbReference type="FunFam" id="2.10.230.10:FF:000001">
    <property type="entry name" value="DnaJ subfamily A member 2"/>
    <property type="match status" value="1"/>
</dbReference>
<evidence type="ECO:0000256" key="2">
    <source>
        <dbReference type="ARBA" id="ARBA00022737"/>
    </source>
</evidence>
<feature type="domain" description="J" evidence="7">
    <location>
        <begin position="1"/>
        <end position="45"/>
    </location>
</feature>